<keyword evidence="4 6" id="KW-1133">Transmembrane helix</keyword>
<comment type="caution">
    <text evidence="8">The sequence shown here is derived from an EMBL/GenBank/DDBJ whole genome shotgun (WGS) entry which is preliminary data.</text>
</comment>
<evidence type="ECO:0000256" key="2">
    <source>
        <dbReference type="ARBA" id="ARBA00007168"/>
    </source>
</evidence>
<feature type="transmembrane region" description="Helical" evidence="6">
    <location>
        <begin position="277"/>
        <end position="302"/>
    </location>
</feature>
<evidence type="ECO:0000256" key="3">
    <source>
        <dbReference type="ARBA" id="ARBA00022692"/>
    </source>
</evidence>
<comment type="subcellular location">
    <subcellularLocation>
        <location evidence="6">Cell membrane</location>
        <topology evidence="6">Multi-pass membrane protein</topology>
    </subcellularLocation>
    <subcellularLocation>
        <location evidence="1">Membrane</location>
        <topology evidence="1">Multi-pass membrane protein</topology>
    </subcellularLocation>
</comment>
<evidence type="ECO:0000256" key="4">
    <source>
        <dbReference type="ARBA" id="ARBA00022989"/>
    </source>
</evidence>
<dbReference type="PANTHER" id="PTHR12385">
    <property type="entry name" value="CHOLINE TRANSPORTER-LIKE (SLC FAMILY 44)"/>
    <property type="match status" value="1"/>
</dbReference>
<feature type="compositionally biased region" description="Basic and acidic residues" evidence="7">
    <location>
        <begin position="43"/>
        <end position="53"/>
    </location>
</feature>
<feature type="transmembrane region" description="Helical" evidence="6">
    <location>
        <begin position="382"/>
        <end position="405"/>
    </location>
</feature>
<dbReference type="GO" id="GO:0005886">
    <property type="term" value="C:plasma membrane"/>
    <property type="evidence" value="ECO:0007669"/>
    <property type="project" value="UniProtKB-SubCell"/>
</dbReference>
<feature type="region of interest" description="Disordered" evidence="7">
    <location>
        <begin position="1"/>
        <end position="72"/>
    </location>
</feature>
<feature type="non-terminal residue" evidence="8">
    <location>
        <position position="1"/>
    </location>
</feature>
<keyword evidence="5 6" id="KW-0472">Membrane</keyword>
<proteinExistence type="inferred from homology"/>
<accession>A0A6A4KPZ4</accession>
<protein>
    <recommendedName>
        <fullName evidence="6">Choline transporter-like protein</fullName>
    </recommendedName>
</protein>
<evidence type="ECO:0000256" key="1">
    <source>
        <dbReference type="ARBA" id="ARBA00004141"/>
    </source>
</evidence>
<dbReference type="Pfam" id="PF04515">
    <property type="entry name" value="Choline_transpo"/>
    <property type="match status" value="1"/>
</dbReference>
<feature type="transmembrane region" description="Helical" evidence="6">
    <location>
        <begin position="173"/>
        <end position="194"/>
    </location>
</feature>
<dbReference type="GO" id="GO:0022857">
    <property type="term" value="F:transmembrane transporter activity"/>
    <property type="evidence" value="ECO:0007669"/>
    <property type="project" value="UniProtKB-UniRule"/>
</dbReference>
<keyword evidence="3 6" id="KW-0812">Transmembrane</keyword>
<reference evidence="8" key="1">
    <citation type="journal article" date="2019" name="Genome Biol. Evol.">
        <title>The Rhododendron genome and chromosomal organization provide insight into shared whole-genome duplications across the heath family (Ericaceae).</title>
        <authorList>
            <person name="Soza V.L."/>
            <person name="Lindsley D."/>
            <person name="Waalkes A."/>
            <person name="Ramage E."/>
            <person name="Patwardhan R.P."/>
            <person name="Burton J.N."/>
            <person name="Adey A."/>
            <person name="Kumar A."/>
            <person name="Qiu R."/>
            <person name="Shendure J."/>
            <person name="Hall B."/>
        </authorList>
    </citation>
    <scope>NUCLEOTIDE SEQUENCE</scope>
    <source>
        <strain evidence="8">RSF 1966-606</strain>
    </source>
</reference>
<feature type="compositionally biased region" description="Polar residues" evidence="7">
    <location>
        <begin position="61"/>
        <end position="71"/>
    </location>
</feature>
<name>A0A6A4KPZ4_9ERIC</name>
<dbReference type="OrthoDB" id="44736at2759"/>
<dbReference type="InterPro" id="IPR007603">
    <property type="entry name" value="Choline_transptr-like"/>
</dbReference>
<gene>
    <name evidence="8" type="ORF">C3L33_23133</name>
</gene>
<dbReference type="PANTHER" id="PTHR12385:SF93">
    <property type="entry name" value="CHOLINE TRANSPORTER-LIKE PROTEIN"/>
    <property type="match status" value="1"/>
</dbReference>
<feature type="transmembrane region" description="Helical" evidence="6">
    <location>
        <begin position="201"/>
        <end position="222"/>
    </location>
</feature>
<sequence length="465" mass="51974">VVERENDDVEGEEEGGSQNEGHIEEETEEEEEEEEDEEEEDVDIVRDDLERGEVPVGIPQAQDSSTRTNPPEQFHMSRMQRLSATNPLRLVINGATRVPTVPSSQPRAAPAPLCSASSLYPYSTGLLKAGSTRQKEKRVLEFFLPQVEAASFLSITLAFLWQKAVRVWPEFMVHFILWSSFLTSLSAGILLICFQKPPTDGVGVLFIAFAIGNGLYACWVTQRIGFCCKVLVKALEPVSKFPDLNQPTYWMLAVGFLWMSLWILAVVGSLNFYFPPLIIIALVLSLALSTNLGSACLGSLFVPAIEALRIFARALNLLEGEDEFMFSCAHCCLHVMETIFRYGNGWAYVQIATYGKGFVKASQDTWELFKKRDMETLVDSDMTSAICFLSGVCSGSMCVIMVAAWTYRVHQNFTATISLLAFFIGYLMTRIAMALPHACVSCYYVCYAENPDNRLFDKLYRIAST</sequence>
<feature type="transmembrane region" description="Helical" evidence="6">
    <location>
        <begin position="142"/>
        <end position="161"/>
    </location>
</feature>
<feature type="compositionally biased region" description="Acidic residues" evidence="7">
    <location>
        <begin position="1"/>
        <end position="15"/>
    </location>
</feature>
<comment type="function">
    <text evidence="6">Choline transporter.</text>
</comment>
<feature type="compositionally biased region" description="Acidic residues" evidence="7">
    <location>
        <begin position="23"/>
        <end position="42"/>
    </location>
</feature>
<dbReference type="AlphaFoldDB" id="A0A6A4KPZ4"/>
<organism evidence="8">
    <name type="scientific">Rhododendron williamsianum</name>
    <dbReference type="NCBI Taxonomy" id="262921"/>
    <lineage>
        <taxon>Eukaryota</taxon>
        <taxon>Viridiplantae</taxon>
        <taxon>Streptophyta</taxon>
        <taxon>Embryophyta</taxon>
        <taxon>Tracheophyta</taxon>
        <taxon>Spermatophyta</taxon>
        <taxon>Magnoliopsida</taxon>
        <taxon>eudicotyledons</taxon>
        <taxon>Gunneridae</taxon>
        <taxon>Pentapetalae</taxon>
        <taxon>asterids</taxon>
        <taxon>Ericales</taxon>
        <taxon>Ericaceae</taxon>
        <taxon>Ericoideae</taxon>
        <taxon>Rhodoreae</taxon>
        <taxon>Rhododendron</taxon>
    </lineage>
</organism>
<evidence type="ECO:0000256" key="5">
    <source>
        <dbReference type="ARBA" id="ARBA00023136"/>
    </source>
</evidence>
<comment type="similarity">
    <text evidence="2 6">Belongs to the CTL (choline transporter-like) family.</text>
</comment>
<feature type="transmembrane region" description="Helical" evidence="6">
    <location>
        <begin position="249"/>
        <end position="270"/>
    </location>
</feature>
<evidence type="ECO:0000256" key="7">
    <source>
        <dbReference type="SAM" id="MobiDB-lite"/>
    </source>
</evidence>
<evidence type="ECO:0000256" key="6">
    <source>
        <dbReference type="RuleBase" id="RU368066"/>
    </source>
</evidence>
<evidence type="ECO:0000313" key="8">
    <source>
        <dbReference type="EMBL" id="KAE9444969.1"/>
    </source>
</evidence>
<feature type="transmembrane region" description="Helical" evidence="6">
    <location>
        <begin position="417"/>
        <end position="435"/>
    </location>
</feature>
<dbReference type="EMBL" id="QEFC01004760">
    <property type="protein sequence ID" value="KAE9444969.1"/>
    <property type="molecule type" value="Genomic_DNA"/>
</dbReference>